<keyword evidence="2" id="KW-0328">Glycosyltransferase</keyword>
<evidence type="ECO:0000256" key="3">
    <source>
        <dbReference type="ARBA" id="ARBA00022679"/>
    </source>
</evidence>
<evidence type="ECO:0000256" key="9">
    <source>
        <dbReference type="SAM" id="Phobius"/>
    </source>
</evidence>
<feature type="transmembrane region" description="Helical" evidence="9">
    <location>
        <begin position="506"/>
        <end position="527"/>
    </location>
</feature>
<comment type="subcellular location">
    <subcellularLocation>
        <location evidence="1">Golgi apparatus membrane</location>
        <topology evidence="1">Multi-pass membrane protein</topology>
    </subcellularLocation>
</comment>
<keyword evidence="6" id="KW-0333">Golgi apparatus</keyword>
<keyword evidence="5 9" id="KW-1133">Transmembrane helix</keyword>
<feature type="transmembrane region" description="Helical" evidence="9">
    <location>
        <begin position="316"/>
        <end position="333"/>
    </location>
</feature>
<dbReference type="GO" id="GO:0016757">
    <property type="term" value="F:glycosyltransferase activity"/>
    <property type="evidence" value="ECO:0007669"/>
    <property type="project" value="UniProtKB-KW"/>
</dbReference>
<dbReference type="Gene3D" id="3.90.550.10">
    <property type="entry name" value="Spore Coat Polysaccharide Biosynthesis Protein SpsA, Chain A"/>
    <property type="match status" value="1"/>
</dbReference>
<dbReference type="PANTHER" id="PTHR32044:SF80">
    <property type="entry name" value="XYLOGLUCAN GLYCOSYLTRANSFERASE 2-RELATED"/>
    <property type="match status" value="1"/>
</dbReference>
<dbReference type="PANTHER" id="PTHR32044">
    <property type="entry name" value="GLUCOMANNAN 4-BETA-MANNOSYLTRANSFERASE 9"/>
    <property type="match status" value="1"/>
</dbReference>
<name>A0A381XFR1_9ZZZZ</name>
<gene>
    <name evidence="10" type="ORF">METZ01_LOCUS116403</name>
</gene>
<evidence type="ECO:0000256" key="5">
    <source>
        <dbReference type="ARBA" id="ARBA00022989"/>
    </source>
</evidence>
<keyword evidence="3" id="KW-0808">Transferase</keyword>
<evidence type="ECO:0008006" key="11">
    <source>
        <dbReference type="Google" id="ProtNLM"/>
    </source>
</evidence>
<feature type="non-terminal residue" evidence="10">
    <location>
        <position position="670"/>
    </location>
</feature>
<reference evidence="10" key="1">
    <citation type="submission" date="2018-05" db="EMBL/GenBank/DDBJ databases">
        <authorList>
            <person name="Lanie J.A."/>
            <person name="Ng W.-L."/>
            <person name="Kazmierczak K.M."/>
            <person name="Andrzejewski T.M."/>
            <person name="Davidsen T.M."/>
            <person name="Wayne K.J."/>
            <person name="Tettelin H."/>
            <person name="Glass J.I."/>
            <person name="Rusch D."/>
            <person name="Podicherti R."/>
            <person name="Tsui H.-C.T."/>
            <person name="Winkler M.E."/>
        </authorList>
    </citation>
    <scope>NUCLEOTIDE SEQUENCE</scope>
</reference>
<dbReference type="EMBL" id="UINC01015010">
    <property type="protein sequence ID" value="SVA63549.1"/>
    <property type="molecule type" value="Genomic_DNA"/>
</dbReference>
<feature type="non-terminal residue" evidence="10">
    <location>
        <position position="1"/>
    </location>
</feature>
<dbReference type="GO" id="GO:0071555">
    <property type="term" value="P:cell wall organization"/>
    <property type="evidence" value="ECO:0007669"/>
    <property type="project" value="UniProtKB-KW"/>
</dbReference>
<evidence type="ECO:0000256" key="2">
    <source>
        <dbReference type="ARBA" id="ARBA00022676"/>
    </source>
</evidence>
<dbReference type="SUPFAM" id="SSF53448">
    <property type="entry name" value="Nucleotide-diphospho-sugar transferases"/>
    <property type="match status" value="1"/>
</dbReference>
<proteinExistence type="predicted"/>
<evidence type="ECO:0000256" key="1">
    <source>
        <dbReference type="ARBA" id="ARBA00004653"/>
    </source>
</evidence>
<sequence length="670" mass="76089">MEPLTPNPFTGFVFNIFIVCAIIIIAYTCNFYYLAFLSGHRKENYDISRVDEPTVTIHLPIYNEKYVTKRLINSVCGLDYPKEKMRIMVLDDSDDDTTEQVSSLVQNYKRMGFDISHVRRGTRDGYKAGALKYAMKYTKSEFVAIFDADFIPPKWYLKKTIPYFAKPNIGLVQCRWGHVNENYSALTQAQALSLDFHFLIEQRAKSNSHLFMNFNGTAGIWRKECIEDSGGWHTATLVEDLDLSYRAQMKGWKCLFVPDIVVDAELPVQMNGAKRQQFRWAKGSIQCALKLLGGILAKRKIAFDAKLQAFVQLTRHIVFPLMLIQFLTLPILIASNVNLYVVSFLPVVTLATYFAMGPGAYLYIIHNMYNKNWKEKAMTMPYLIIYSIGMSVNNTVAVLDAVFGRKNEFLRTPKYGIIKNTDDWRAKAYNLPFSQTTLLELFFGIYGILGIFIAIFSGNPIWVPIIALQTIGFLYIACLSFSHTRFKRGDSKIVYTKTKEEKMADIIHKLAMAGIVAIICFGAYSSYTGYQNDVYPMDQSIGLFDRIMASSEPKTIIADINAIKGFIPTEGNAVWLFPTETTNFSRIQADLDVMAASAVKTSAVPRDSSAFHTGMMDISLRAEIMQENMMDIVPYMYASVSNILFTCVWIAAIIGIFTILKRKKQHLESF</sequence>
<feature type="transmembrane region" description="Helical" evidence="9">
    <location>
        <begin position="339"/>
        <end position="364"/>
    </location>
</feature>
<dbReference type="GO" id="GO:0000139">
    <property type="term" value="C:Golgi membrane"/>
    <property type="evidence" value="ECO:0007669"/>
    <property type="project" value="UniProtKB-SubCell"/>
</dbReference>
<evidence type="ECO:0000256" key="8">
    <source>
        <dbReference type="ARBA" id="ARBA00023316"/>
    </source>
</evidence>
<protein>
    <recommendedName>
        <fullName evidence="11">Glycosyltransferase 2-like domain-containing protein</fullName>
    </recommendedName>
</protein>
<dbReference type="Pfam" id="PF13641">
    <property type="entry name" value="Glyco_tranf_2_3"/>
    <property type="match status" value="1"/>
</dbReference>
<dbReference type="AlphaFoldDB" id="A0A381XFR1"/>
<dbReference type="CDD" id="cd06437">
    <property type="entry name" value="CESA_CaSu_A2"/>
    <property type="match status" value="1"/>
</dbReference>
<evidence type="ECO:0000256" key="6">
    <source>
        <dbReference type="ARBA" id="ARBA00023034"/>
    </source>
</evidence>
<dbReference type="InterPro" id="IPR029044">
    <property type="entry name" value="Nucleotide-diphossugar_trans"/>
</dbReference>
<keyword evidence="8" id="KW-0961">Cell wall biogenesis/degradation</keyword>
<feature type="transmembrane region" description="Helical" evidence="9">
    <location>
        <begin position="461"/>
        <end position="482"/>
    </location>
</feature>
<evidence type="ECO:0000256" key="4">
    <source>
        <dbReference type="ARBA" id="ARBA00022692"/>
    </source>
</evidence>
<keyword evidence="7 9" id="KW-0472">Membrane</keyword>
<evidence type="ECO:0000256" key="7">
    <source>
        <dbReference type="ARBA" id="ARBA00023136"/>
    </source>
</evidence>
<feature type="transmembrane region" description="Helical" evidence="9">
    <location>
        <begin position="437"/>
        <end position="455"/>
    </location>
</feature>
<keyword evidence="4 9" id="KW-0812">Transmembrane</keyword>
<accession>A0A381XFR1</accession>
<feature type="transmembrane region" description="Helical" evidence="9">
    <location>
        <begin position="635"/>
        <end position="660"/>
    </location>
</feature>
<evidence type="ECO:0000313" key="10">
    <source>
        <dbReference type="EMBL" id="SVA63549.1"/>
    </source>
</evidence>
<organism evidence="10">
    <name type="scientific">marine metagenome</name>
    <dbReference type="NCBI Taxonomy" id="408172"/>
    <lineage>
        <taxon>unclassified sequences</taxon>
        <taxon>metagenomes</taxon>
        <taxon>ecological metagenomes</taxon>
    </lineage>
</organism>
<dbReference type="FunFam" id="3.90.550.10:FF:000057">
    <property type="entry name" value="Glycosyltransferase-like protein, family 2"/>
    <property type="match status" value="1"/>
</dbReference>
<feature type="transmembrane region" description="Helical" evidence="9">
    <location>
        <begin position="12"/>
        <end position="35"/>
    </location>
</feature>